<keyword evidence="5" id="KW-1185">Reference proteome</keyword>
<dbReference type="SUPFAM" id="SSF54637">
    <property type="entry name" value="Thioesterase/thiol ester dehydrase-isomerase"/>
    <property type="match status" value="1"/>
</dbReference>
<organism evidence="4 5">
    <name type="scientific">Hirsutella rhossiliensis</name>
    <dbReference type="NCBI Taxonomy" id="111463"/>
    <lineage>
        <taxon>Eukaryota</taxon>
        <taxon>Fungi</taxon>
        <taxon>Dikarya</taxon>
        <taxon>Ascomycota</taxon>
        <taxon>Pezizomycotina</taxon>
        <taxon>Sordariomycetes</taxon>
        <taxon>Hypocreomycetidae</taxon>
        <taxon>Hypocreales</taxon>
        <taxon>Ophiocordycipitaceae</taxon>
        <taxon>Hirsutella</taxon>
    </lineage>
</organism>
<evidence type="ECO:0000259" key="3">
    <source>
        <dbReference type="Pfam" id="PF03061"/>
    </source>
</evidence>
<proteinExistence type="inferred from homology"/>
<dbReference type="PANTHER" id="PTHR21660:SF11">
    <property type="entry name" value="FAMILY PROTEIN, PUTATIVE (AFU_ORTHOLOGUE AFUA_4G04355)-RELATED"/>
    <property type="match status" value="1"/>
</dbReference>
<feature type="domain" description="Thioesterase" evidence="3">
    <location>
        <begin position="74"/>
        <end position="147"/>
    </location>
</feature>
<dbReference type="GO" id="GO:0047617">
    <property type="term" value="F:fatty acyl-CoA hydrolase activity"/>
    <property type="evidence" value="ECO:0007669"/>
    <property type="project" value="InterPro"/>
</dbReference>
<dbReference type="EMBL" id="JAIZPD010000003">
    <property type="protein sequence ID" value="KAH0966066.1"/>
    <property type="molecule type" value="Genomic_DNA"/>
</dbReference>
<feature type="region of interest" description="Disordered" evidence="2">
    <location>
        <begin position="1"/>
        <end position="21"/>
    </location>
</feature>
<protein>
    <submittedName>
        <fullName evidence="4">Thioesterase superfamily domain-containing protein</fullName>
    </submittedName>
</protein>
<dbReference type="RefSeq" id="XP_044723579.1">
    <property type="nucleotide sequence ID" value="XM_044862553.1"/>
</dbReference>
<sequence>MASHAPISASGREGAEASSEQSMRRAQVQALLARLVANSPIYSFALLAMELETVSRGSVTTRLRLTERHANSKGGLHGAVSATVVDFVTGLAIASWDGRATTGASVDMHLSYLATARAGDWVRVEARAERVGGSLAFVTVSIVRVGEGGAADEVVVLAQHTKYVRGTAPAVTTG</sequence>
<accession>A0A9P8SMF1</accession>
<dbReference type="Gene3D" id="3.10.129.10">
    <property type="entry name" value="Hotdog Thioesterase"/>
    <property type="match status" value="1"/>
</dbReference>
<name>A0A9P8SMF1_9HYPO</name>
<gene>
    <name evidence="4" type="ORF">HRG_04082</name>
</gene>
<dbReference type="InterPro" id="IPR039298">
    <property type="entry name" value="ACOT13"/>
</dbReference>
<dbReference type="PANTHER" id="PTHR21660">
    <property type="entry name" value="THIOESTERASE SUPERFAMILY MEMBER-RELATED"/>
    <property type="match status" value="1"/>
</dbReference>
<evidence type="ECO:0000313" key="4">
    <source>
        <dbReference type="EMBL" id="KAH0966066.1"/>
    </source>
</evidence>
<comment type="caution">
    <text evidence="4">The sequence shown here is derived from an EMBL/GenBank/DDBJ whole genome shotgun (WGS) entry which is preliminary data.</text>
</comment>
<dbReference type="OrthoDB" id="46529at2759"/>
<feature type="compositionally biased region" description="Low complexity" evidence="2">
    <location>
        <begin position="8"/>
        <end position="21"/>
    </location>
</feature>
<dbReference type="Proteomes" id="UP000824596">
    <property type="component" value="Unassembled WGS sequence"/>
</dbReference>
<evidence type="ECO:0000256" key="1">
    <source>
        <dbReference type="ARBA" id="ARBA00008324"/>
    </source>
</evidence>
<dbReference type="AlphaFoldDB" id="A0A9P8SMF1"/>
<evidence type="ECO:0000256" key="2">
    <source>
        <dbReference type="SAM" id="MobiDB-lite"/>
    </source>
</evidence>
<dbReference type="InterPro" id="IPR006683">
    <property type="entry name" value="Thioestr_dom"/>
</dbReference>
<dbReference type="Pfam" id="PF03061">
    <property type="entry name" value="4HBT"/>
    <property type="match status" value="1"/>
</dbReference>
<dbReference type="InterPro" id="IPR029069">
    <property type="entry name" value="HotDog_dom_sf"/>
</dbReference>
<dbReference type="CDD" id="cd03443">
    <property type="entry name" value="PaaI_thioesterase"/>
    <property type="match status" value="1"/>
</dbReference>
<reference evidence="4" key="1">
    <citation type="submission" date="2021-09" db="EMBL/GenBank/DDBJ databases">
        <title>A high-quality genome of the endoparasitic fungus Hirsutella rhossiliensis with a comparison of Hirsutella genomes reveals transposable elements contributing to genome size variation.</title>
        <authorList>
            <person name="Lin R."/>
            <person name="Jiao Y."/>
            <person name="Sun X."/>
            <person name="Ling J."/>
            <person name="Xie B."/>
            <person name="Cheng X."/>
        </authorList>
    </citation>
    <scope>NUCLEOTIDE SEQUENCE</scope>
    <source>
        <strain evidence="4">HR02</strain>
    </source>
</reference>
<comment type="similarity">
    <text evidence="1">Belongs to the thioesterase PaaI family.</text>
</comment>
<evidence type="ECO:0000313" key="5">
    <source>
        <dbReference type="Proteomes" id="UP000824596"/>
    </source>
</evidence>
<dbReference type="GeneID" id="68353211"/>